<proteinExistence type="predicted"/>
<comment type="caution">
    <text evidence="2">The sequence shown here is derived from an EMBL/GenBank/DDBJ whole genome shotgun (WGS) entry which is preliminary data.</text>
</comment>
<dbReference type="PANTHER" id="PTHR42815:SF2">
    <property type="entry name" value="FAD-BINDING, PUTATIVE (AFU_ORTHOLOGUE AFUA_6G07600)-RELATED"/>
    <property type="match status" value="1"/>
</dbReference>
<keyword evidence="3" id="KW-1185">Reference proteome</keyword>
<sequence>MPDNALGHAGELAMRDRYPTRYRWDENNLRAMMRPAITEPLARFIEAQPMFFIATASSDGHCDASFRGCETDSSGRPLPAIRVIGPNHLVFPDFSGNGLYNSLGNIAVNPHVGMLFIDFETQRRCRVNGIAKIERAGAEIKKVWPLAQAVVVVTVEQAFGNCQSRIPQMRFV</sequence>
<dbReference type="HOGENOM" id="CLU_072070_1_0_5"/>
<dbReference type="Pfam" id="PF01243">
    <property type="entry name" value="PNPOx_N"/>
    <property type="match status" value="1"/>
</dbReference>
<evidence type="ECO:0000313" key="3">
    <source>
        <dbReference type="Proteomes" id="UP000004310"/>
    </source>
</evidence>
<reference evidence="2 3" key="1">
    <citation type="journal article" date="2010" name="J. Bacteriol.">
        <title>Genome sequence of Fulvimarina pelagi HTCC2506T, a Mn(II)-oxidizing alphaproteobacterium possessing an aerobic anoxygenic photosynthetic gene cluster and Xanthorhodopsin.</title>
        <authorList>
            <person name="Kang I."/>
            <person name="Oh H.M."/>
            <person name="Lim S.I."/>
            <person name="Ferriera S."/>
            <person name="Giovannoni S.J."/>
            <person name="Cho J.C."/>
        </authorList>
    </citation>
    <scope>NUCLEOTIDE SEQUENCE [LARGE SCALE GENOMIC DNA]</scope>
    <source>
        <strain evidence="2 3">HTCC2506</strain>
    </source>
</reference>
<protein>
    <submittedName>
        <fullName evidence="2">Predicted pyridoxamine 5'-phosphate oxidase</fullName>
    </submittedName>
</protein>
<dbReference type="eggNOG" id="COG3576">
    <property type="taxonomic scope" value="Bacteria"/>
</dbReference>
<accession>Q0G3G7</accession>
<dbReference type="Proteomes" id="UP000004310">
    <property type="component" value="Unassembled WGS sequence"/>
</dbReference>
<gene>
    <name evidence="2" type="ORF">FP2506_15564</name>
</gene>
<feature type="domain" description="Pyridoxamine 5'-phosphate oxidase N-terminal" evidence="1">
    <location>
        <begin position="38"/>
        <end position="149"/>
    </location>
</feature>
<evidence type="ECO:0000259" key="1">
    <source>
        <dbReference type="Pfam" id="PF01243"/>
    </source>
</evidence>
<organism evidence="2 3">
    <name type="scientific">Fulvimarina pelagi HTCC2506</name>
    <dbReference type="NCBI Taxonomy" id="314231"/>
    <lineage>
        <taxon>Bacteria</taxon>
        <taxon>Pseudomonadati</taxon>
        <taxon>Pseudomonadota</taxon>
        <taxon>Alphaproteobacteria</taxon>
        <taxon>Hyphomicrobiales</taxon>
        <taxon>Aurantimonadaceae</taxon>
        <taxon>Fulvimarina</taxon>
    </lineage>
</organism>
<dbReference type="EMBL" id="AATP01000002">
    <property type="protein sequence ID" value="EAU41864.1"/>
    <property type="molecule type" value="Genomic_DNA"/>
</dbReference>
<dbReference type="Gene3D" id="2.30.110.10">
    <property type="entry name" value="Electron Transport, Fmn-binding Protein, Chain A"/>
    <property type="match status" value="1"/>
</dbReference>
<evidence type="ECO:0000313" key="2">
    <source>
        <dbReference type="EMBL" id="EAU41864.1"/>
    </source>
</evidence>
<name>Q0G3G7_9HYPH</name>
<dbReference type="PANTHER" id="PTHR42815">
    <property type="entry name" value="FAD-BINDING, PUTATIVE (AFU_ORTHOLOGUE AFUA_6G07600)-RELATED"/>
    <property type="match status" value="1"/>
</dbReference>
<dbReference type="STRING" id="217511.GCA_001463845_02781"/>
<dbReference type="InterPro" id="IPR012349">
    <property type="entry name" value="Split_barrel_FMN-bd"/>
</dbReference>
<dbReference type="AlphaFoldDB" id="Q0G3G7"/>
<dbReference type="InterPro" id="IPR011576">
    <property type="entry name" value="Pyridox_Oxase_N"/>
</dbReference>
<dbReference type="SUPFAM" id="SSF50475">
    <property type="entry name" value="FMN-binding split barrel"/>
    <property type="match status" value="1"/>
</dbReference>